<feature type="compositionally biased region" description="Basic residues" evidence="4">
    <location>
        <begin position="309"/>
        <end position="323"/>
    </location>
</feature>
<evidence type="ECO:0000256" key="1">
    <source>
        <dbReference type="ARBA" id="ARBA00010495"/>
    </source>
</evidence>
<dbReference type="Pfam" id="PF15554">
    <property type="entry name" value="FSIP1"/>
    <property type="match status" value="1"/>
</dbReference>
<evidence type="ECO:0000313" key="6">
    <source>
        <dbReference type="Proteomes" id="UP001233172"/>
    </source>
</evidence>
<proteinExistence type="inferred from homology"/>
<dbReference type="PRINTS" id="PR02075">
    <property type="entry name" value="FIBSHEATHIP1"/>
</dbReference>
<feature type="region of interest" description="Disordered" evidence="4">
    <location>
        <begin position="501"/>
        <end position="520"/>
    </location>
</feature>
<organism evidence="5 6">
    <name type="scientific">Biomphalaria pfeifferi</name>
    <name type="common">Bloodfluke planorb</name>
    <name type="synonym">Freshwater snail</name>
    <dbReference type="NCBI Taxonomy" id="112525"/>
    <lineage>
        <taxon>Eukaryota</taxon>
        <taxon>Metazoa</taxon>
        <taxon>Spiralia</taxon>
        <taxon>Lophotrochozoa</taxon>
        <taxon>Mollusca</taxon>
        <taxon>Gastropoda</taxon>
        <taxon>Heterobranchia</taxon>
        <taxon>Euthyneura</taxon>
        <taxon>Panpulmonata</taxon>
        <taxon>Hygrophila</taxon>
        <taxon>Lymnaeoidea</taxon>
        <taxon>Planorbidae</taxon>
        <taxon>Biomphalaria</taxon>
    </lineage>
</organism>
<feature type="compositionally biased region" description="Polar residues" evidence="4">
    <location>
        <begin position="290"/>
        <end position="308"/>
    </location>
</feature>
<feature type="compositionally biased region" description="Basic and acidic residues" evidence="4">
    <location>
        <begin position="762"/>
        <end position="773"/>
    </location>
</feature>
<feature type="region of interest" description="Disordered" evidence="4">
    <location>
        <begin position="754"/>
        <end position="773"/>
    </location>
</feature>
<evidence type="ECO:0000256" key="2">
    <source>
        <dbReference type="ARBA" id="ARBA00019480"/>
    </source>
</evidence>
<accession>A0AAD8FCU3</accession>
<keyword evidence="6" id="KW-1185">Reference proteome</keyword>
<evidence type="ECO:0000313" key="5">
    <source>
        <dbReference type="EMBL" id="KAK0058474.1"/>
    </source>
</evidence>
<keyword evidence="3" id="KW-0175">Coiled coil</keyword>
<comment type="caution">
    <text evidence="5">The sequence shown here is derived from an EMBL/GenBank/DDBJ whole genome shotgun (WGS) entry which is preliminary data.</text>
</comment>
<feature type="compositionally biased region" description="Polar residues" evidence="4">
    <location>
        <begin position="507"/>
        <end position="518"/>
    </location>
</feature>
<feature type="region of interest" description="Disordered" evidence="4">
    <location>
        <begin position="1"/>
        <end position="35"/>
    </location>
</feature>
<dbReference type="AlphaFoldDB" id="A0AAD8FCU3"/>
<evidence type="ECO:0000256" key="4">
    <source>
        <dbReference type="SAM" id="MobiDB-lite"/>
    </source>
</evidence>
<protein>
    <recommendedName>
        <fullName evidence="2">Fibrous sheath-interacting protein 1</fullName>
    </recommendedName>
</protein>
<feature type="compositionally biased region" description="Acidic residues" evidence="4">
    <location>
        <begin position="17"/>
        <end position="35"/>
    </location>
</feature>
<dbReference type="InterPro" id="IPR026246">
    <property type="entry name" value="Fsip1"/>
</dbReference>
<evidence type="ECO:0000256" key="3">
    <source>
        <dbReference type="ARBA" id="ARBA00023054"/>
    </source>
</evidence>
<feature type="compositionally biased region" description="Acidic residues" evidence="4">
    <location>
        <begin position="101"/>
        <end position="120"/>
    </location>
</feature>
<sequence length="773" mass="88158">MELQQSSQENLAMSESESSEEYDGLEEVNYEELDDDLFPDMLGDLEIKDLDEETRNFISSIFFKDDSDNNDSTDSKKQGTEDSLSLIQAPVVFNGEKQNVEEDDEVEQDDDDDDDIDSEEEKNILQGIKEEIETKVREEMKEELNGFQARIQALESEIKSDINIDTDDEMDPMLREAIIKMNKLDKILKKKVKQEKEVKKERLLLERRIRKEIGELEQGGSHVREIKLNTEKFLSLELPPSHNEGIKLDDEVKVFPPVFQTQIDEDLLKQSKSGNHKTSDSNHLDKSTTESRISTSRQSDRSGTSKVGSKSRKSKNFIKRNKKLASQADEPIAMTDDEKRRLKELLDGIDDLPDVENIDESQETRLQIFLQPGEGFCPDSMDKKNLVDIDERLKSIMPEEEFNFLMSTNDKMSSHLIPQTPIFTKVGVKSFLKVDPGEQALFETKEERELNARLLSIEKDLEKFKVTQEMEEDMEKHLTDEQLDRLLDECVRNLSRSSYLESPDVSARSQQSSRQNFFENPPKLTEEQLQQLLSEAHFPMSSKLLAIKEQDDDSQDEDNYFDTISADTWKAIKDAQPLMPEDVIDKQSNSNTSKKAHAVVNIKDQTLCSLNKNMSANNDNDLCRSFSSESYKYNSWSGPWDHIPGFLGASSVNDTDSNVLQSISDSACGKLSEDFKRFPKISRSCIDFTADVSRGSRSVSSLSQDSSDNEAHSVRLPLLSSSSFLIHAQQGLNTEEMKYKSSVKRPVLTVKNDLTDTSADYSDNKKRAFENQT</sequence>
<dbReference type="EMBL" id="JASAOG010000048">
    <property type="protein sequence ID" value="KAK0058474.1"/>
    <property type="molecule type" value="Genomic_DNA"/>
</dbReference>
<dbReference type="Proteomes" id="UP001233172">
    <property type="component" value="Unassembled WGS sequence"/>
</dbReference>
<dbReference type="PANTHER" id="PTHR22012">
    <property type="entry name" value="FIBROUS SHEATH INTERACTING PROTEIN 1"/>
    <property type="match status" value="1"/>
</dbReference>
<feature type="compositionally biased region" description="Basic and acidic residues" evidence="4">
    <location>
        <begin position="63"/>
        <end position="80"/>
    </location>
</feature>
<dbReference type="PANTHER" id="PTHR22012:SF2">
    <property type="entry name" value="FIBROUS SHEATH-INTERACTING PROTEIN 1"/>
    <property type="match status" value="1"/>
</dbReference>
<feature type="region of interest" description="Disordered" evidence="4">
    <location>
        <begin position="60"/>
        <end position="125"/>
    </location>
</feature>
<name>A0AAD8FCU3_BIOPF</name>
<feature type="compositionally biased region" description="Basic and acidic residues" evidence="4">
    <location>
        <begin position="277"/>
        <end position="289"/>
    </location>
</feature>
<reference evidence="5" key="1">
    <citation type="journal article" date="2023" name="PLoS Negl. Trop. Dis.">
        <title>A genome sequence for Biomphalaria pfeifferi, the major vector snail for the human-infecting parasite Schistosoma mansoni.</title>
        <authorList>
            <person name="Bu L."/>
            <person name="Lu L."/>
            <person name="Laidemitt M.R."/>
            <person name="Zhang S.M."/>
            <person name="Mutuku M."/>
            <person name="Mkoji G."/>
            <person name="Steinauer M."/>
            <person name="Loker E.S."/>
        </authorList>
    </citation>
    <scope>NUCLEOTIDE SEQUENCE</scope>
    <source>
        <strain evidence="5">KasaAsao</strain>
    </source>
</reference>
<reference evidence="5" key="2">
    <citation type="submission" date="2023-04" db="EMBL/GenBank/DDBJ databases">
        <authorList>
            <person name="Bu L."/>
            <person name="Lu L."/>
            <person name="Laidemitt M.R."/>
            <person name="Zhang S.M."/>
            <person name="Mutuku M."/>
            <person name="Mkoji G."/>
            <person name="Steinauer M."/>
            <person name="Loker E.S."/>
        </authorList>
    </citation>
    <scope>NUCLEOTIDE SEQUENCE</scope>
    <source>
        <strain evidence="5">KasaAsao</strain>
        <tissue evidence="5">Whole Snail</tissue>
    </source>
</reference>
<comment type="similarity">
    <text evidence="1">Belongs to the FSIP1 family.</text>
</comment>
<feature type="region of interest" description="Disordered" evidence="4">
    <location>
        <begin position="266"/>
        <end position="332"/>
    </location>
</feature>
<feature type="compositionally biased region" description="Polar residues" evidence="4">
    <location>
        <begin position="1"/>
        <end position="16"/>
    </location>
</feature>
<gene>
    <name evidence="5" type="ORF">Bpfe_012116</name>
</gene>